<evidence type="ECO:0000259" key="13">
    <source>
        <dbReference type="PROSITE" id="PS50089"/>
    </source>
</evidence>
<reference evidence="14 15" key="1">
    <citation type="journal article" date="2021" name="Sci. Rep.">
        <title>Chromosome anchoring in Senegalese sole (Solea senegalensis) reveals sex-associated markers and genome rearrangements in flatfish.</title>
        <authorList>
            <person name="Guerrero-Cozar I."/>
            <person name="Gomez-Garrido J."/>
            <person name="Berbel C."/>
            <person name="Martinez-Blanch J.F."/>
            <person name="Alioto T."/>
            <person name="Claros M.G."/>
            <person name="Gagnaire P.A."/>
            <person name="Manchado M."/>
        </authorList>
    </citation>
    <scope>NUCLEOTIDE SEQUENCE [LARGE SCALE GENOMIC DNA]</scope>
    <source>
        <strain evidence="14">Sse05_10M</strain>
    </source>
</reference>
<evidence type="ECO:0000256" key="4">
    <source>
        <dbReference type="ARBA" id="ARBA00012483"/>
    </source>
</evidence>
<evidence type="ECO:0000256" key="2">
    <source>
        <dbReference type="ARBA" id="ARBA00004123"/>
    </source>
</evidence>
<dbReference type="CDD" id="cd16681">
    <property type="entry name" value="RING-H2_RNF111"/>
    <property type="match status" value="1"/>
</dbReference>
<evidence type="ECO:0000313" key="15">
    <source>
        <dbReference type="Proteomes" id="UP000693946"/>
    </source>
</evidence>
<evidence type="ECO:0000313" key="14">
    <source>
        <dbReference type="EMBL" id="KAG7457304.1"/>
    </source>
</evidence>
<sequence length="502" mass="57074">QTDRQRDLRHSSSKVKVKAMFIYYNSRSGELRHKRQKMIGLTDERVKLTRETNERKRQKTFLYKHSLLASDTLSPRSCRDSEFTRPPGSRTPLLSGFSLWGAAQTLRLGLFWNVSSWDAEDGDEKCVKNGGKPGGPAHITHTHTEPGFELDLRTNLTSGQCLWVDRPERLAAPRVHTNTESVERRREPEASAGGALTGPTVQLKAFIMRETGQGQRRSQKMILRLSSSSMTKNRCEVLSNNNNNKDDDVSEESGRRDVFQATNEEEEEEKPAADSLMKSSLFKKSGENDDQTSQHLDTWFQQRLRPQIGLHHLSLCSGQVIVSTRRPPPAAAPTPTLLQNPHTGISDMTYPHIRYISSRMTGFGRTYEDLLHLEERLGTVNRGASQGTIERCTYPHKYKKKVLERDIDQQLTPEAWASIGKNMHATPESRKLHDKQEEDEGADEDTEEKCTICLSILEEGEDVRRLPCMHLFHQLCVDQWLLTNKKCPICRVDIEAQLSAES</sequence>
<dbReference type="FunFam" id="3.30.40.10:FF:000058">
    <property type="entry name" value="E3 ubiquitin-protein ligase Arkadia isoform X4"/>
    <property type="match status" value="1"/>
</dbReference>
<comment type="catalytic activity">
    <reaction evidence="1">
        <text>S-ubiquitinyl-[E2 ubiquitin-conjugating enzyme]-L-cysteine + [acceptor protein]-L-lysine = [E2 ubiquitin-conjugating enzyme]-L-cysteine + N(6)-ubiquitinyl-[acceptor protein]-L-lysine.</text>
        <dbReference type="EC" id="2.3.2.27"/>
    </reaction>
</comment>
<protein>
    <recommendedName>
        <fullName evidence="4">RING-type E3 ubiquitin transferase</fullName>
        <ecNumber evidence="4">2.3.2.27</ecNumber>
    </recommendedName>
</protein>
<dbReference type="Pfam" id="PF13639">
    <property type="entry name" value="zf-RING_2"/>
    <property type="match status" value="1"/>
</dbReference>
<organism evidence="14 15">
    <name type="scientific">Solea senegalensis</name>
    <name type="common">Senegalese sole</name>
    <dbReference type="NCBI Taxonomy" id="28829"/>
    <lineage>
        <taxon>Eukaryota</taxon>
        <taxon>Metazoa</taxon>
        <taxon>Chordata</taxon>
        <taxon>Craniata</taxon>
        <taxon>Vertebrata</taxon>
        <taxon>Euteleostomi</taxon>
        <taxon>Actinopterygii</taxon>
        <taxon>Neopterygii</taxon>
        <taxon>Teleostei</taxon>
        <taxon>Neoteleostei</taxon>
        <taxon>Acanthomorphata</taxon>
        <taxon>Carangaria</taxon>
        <taxon>Pleuronectiformes</taxon>
        <taxon>Pleuronectoidei</taxon>
        <taxon>Soleidae</taxon>
        <taxon>Solea</taxon>
    </lineage>
</organism>
<dbReference type="PANTHER" id="PTHR22937:SF65">
    <property type="entry name" value="E3 UBIQUITIN-PROTEIN LIGASE ARK2C"/>
    <property type="match status" value="1"/>
</dbReference>
<evidence type="ECO:0000256" key="12">
    <source>
        <dbReference type="SAM" id="MobiDB-lite"/>
    </source>
</evidence>
<keyword evidence="6" id="KW-0479">Metal-binding</keyword>
<dbReference type="AlphaFoldDB" id="A0AAV6PE21"/>
<evidence type="ECO:0000256" key="11">
    <source>
        <dbReference type="PROSITE-ProRule" id="PRU00175"/>
    </source>
</evidence>
<feature type="region of interest" description="Disordered" evidence="12">
    <location>
        <begin position="419"/>
        <end position="444"/>
    </location>
</feature>
<keyword evidence="15" id="KW-1185">Reference proteome</keyword>
<gene>
    <name evidence="14" type="ORF">JOB18_007128</name>
</gene>
<proteinExistence type="inferred from homology"/>
<evidence type="ECO:0000256" key="6">
    <source>
        <dbReference type="ARBA" id="ARBA00022723"/>
    </source>
</evidence>
<keyword evidence="10" id="KW-0539">Nucleus</keyword>
<feature type="region of interest" description="Disordered" evidence="12">
    <location>
        <begin position="175"/>
        <end position="196"/>
    </location>
</feature>
<evidence type="ECO:0000256" key="10">
    <source>
        <dbReference type="ARBA" id="ARBA00023242"/>
    </source>
</evidence>
<comment type="caution">
    <text evidence="14">The sequence shown here is derived from an EMBL/GenBank/DDBJ whole genome shotgun (WGS) entry which is preliminary data.</text>
</comment>
<evidence type="ECO:0000256" key="5">
    <source>
        <dbReference type="ARBA" id="ARBA00022679"/>
    </source>
</evidence>
<dbReference type="Proteomes" id="UP000693946">
    <property type="component" value="Unassembled WGS sequence"/>
</dbReference>
<dbReference type="PANTHER" id="PTHR22937">
    <property type="entry name" value="E3 UBIQUITIN-PROTEIN LIGASE RNF165"/>
    <property type="match status" value="1"/>
</dbReference>
<feature type="non-terminal residue" evidence="14">
    <location>
        <position position="1"/>
    </location>
</feature>
<evidence type="ECO:0000256" key="7">
    <source>
        <dbReference type="ARBA" id="ARBA00022771"/>
    </source>
</evidence>
<evidence type="ECO:0000256" key="1">
    <source>
        <dbReference type="ARBA" id="ARBA00000900"/>
    </source>
</evidence>
<keyword evidence="8" id="KW-0833">Ubl conjugation pathway</keyword>
<feature type="region of interest" description="Disordered" evidence="12">
    <location>
        <begin position="233"/>
        <end position="276"/>
    </location>
</feature>
<evidence type="ECO:0000256" key="9">
    <source>
        <dbReference type="ARBA" id="ARBA00022833"/>
    </source>
</evidence>
<evidence type="ECO:0000256" key="3">
    <source>
        <dbReference type="ARBA" id="ARBA00007622"/>
    </source>
</evidence>
<feature type="compositionally biased region" description="Basic and acidic residues" evidence="12">
    <location>
        <begin position="244"/>
        <end position="258"/>
    </location>
</feature>
<comment type="similarity">
    <text evidence="3">Belongs to the Arkadia family.</text>
</comment>
<dbReference type="InterPro" id="IPR045191">
    <property type="entry name" value="MBR1/2-like"/>
</dbReference>
<dbReference type="GO" id="GO:0008270">
    <property type="term" value="F:zinc ion binding"/>
    <property type="evidence" value="ECO:0007669"/>
    <property type="project" value="UniProtKB-KW"/>
</dbReference>
<feature type="domain" description="RING-type" evidence="13">
    <location>
        <begin position="450"/>
        <end position="491"/>
    </location>
</feature>
<dbReference type="InterPro" id="IPR001841">
    <property type="entry name" value="Znf_RING"/>
</dbReference>
<keyword evidence="5" id="KW-0808">Transferase</keyword>
<keyword evidence="9" id="KW-0862">Zinc</keyword>
<comment type="subcellular location">
    <subcellularLocation>
        <location evidence="2">Nucleus</location>
    </subcellularLocation>
</comment>
<name>A0AAV6PE21_SOLSE</name>
<keyword evidence="7 11" id="KW-0863">Zinc-finger</keyword>
<dbReference type="SMART" id="SM00184">
    <property type="entry name" value="RING"/>
    <property type="match status" value="1"/>
</dbReference>
<dbReference type="EMBL" id="JAGKHQ010001375">
    <property type="protein sequence ID" value="KAG7457304.1"/>
    <property type="molecule type" value="Genomic_DNA"/>
</dbReference>
<dbReference type="EC" id="2.3.2.27" evidence="4"/>
<accession>A0AAV6PE21</accession>
<dbReference type="GO" id="GO:0005634">
    <property type="term" value="C:nucleus"/>
    <property type="evidence" value="ECO:0007669"/>
    <property type="project" value="UniProtKB-SubCell"/>
</dbReference>
<evidence type="ECO:0000256" key="8">
    <source>
        <dbReference type="ARBA" id="ARBA00022786"/>
    </source>
</evidence>
<dbReference type="PROSITE" id="PS50089">
    <property type="entry name" value="ZF_RING_2"/>
    <property type="match status" value="1"/>
</dbReference>
<dbReference type="GO" id="GO:0061630">
    <property type="term" value="F:ubiquitin protein ligase activity"/>
    <property type="evidence" value="ECO:0007669"/>
    <property type="project" value="UniProtKB-EC"/>
</dbReference>
<feature type="compositionally biased region" description="Basic and acidic residues" evidence="12">
    <location>
        <begin position="427"/>
        <end position="436"/>
    </location>
</feature>